<evidence type="ECO:0000313" key="2">
    <source>
        <dbReference type="Proteomes" id="UP000507962"/>
    </source>
</evidence>
<dbReference type="EMBL" id="CAADHO010000002">
    <property type="protein sequence ID" value="VFQ43716.1"/>
    <property type="molecule type" value="Genomic_DNA"/>
</dbReference>
<reference evidence="1 2" key="1">
    <citation type="submission" date="2019-03" db="EMBL/GenBank/DDBJ databases">
        <authorList>
            <person name="Nijsse B."/>
        </authorList>
    </citation>
    <scope>NUCLEOTIDE SEQUENCE [LARGE SCALE GENOMIC DNA]</scope>
    <source>
        <strain evidence="1">Desulfoluna butyratoxydans MSL71</strain>
    </source>
</reference>
<gene>
    <name evidence="1" type="ORF">MSL71_13570</name>
</gene>
<name>A0A4U8YJ33_9BACT</name>
<protein>
    <submittedName>
        <fullName evidence="1">Uncharacterized protein</fullName>
    </submittedName>
</protein>
<organism evidence="1 2">
    <name type="scientific">Desulfoluna butyratoxydans</name>
    <dbReference type="NCBI Taxonomy" id="231438"/>
    <lineage>
        <taxon>Bacteria</taxon>
        <taxon>Pseudomonadati</taxon>
        <taxon>Thermodesulfobacteriota</taxon>
        <taxon>Desulfobacteria</taxon>
        <taxon>Desulfobacterales</taxon>
        <taxon>Desulfolunaceae</taxon>
        <taxon>Desulfoluna</taxon>
    </lineage>
</organism>
<dbReference type="AlphaFoldDB" id="A0A4U8YJ33"/>
<evidence type="ECO:0000313" key="1">
    <source>
        <dbReference type="EMBL" id="VFQ43716.1"/>
    </source>
</evidence>
<sequence>MTVVPLSDRMKKALSWAVEEKKDHPAKGRLALVDEAGMRFNLSPAESDTLARLLADTPRT</sequence>
<keyword evidence="2" id="KW-1185">Reference proteome</keyword>
<proteinExistence type="predicted"/>
<accession>A0A4U8YJ33</accession>
<dbReference type="RefSeq" id="WP_180138077.1">
    <property type="nucleotide sequence ID" value="NZ_CAADHO010000002.1"/>
</dbReference>
<dbReference type="Proteomes" id="UP000507962">
    <property type="component" value="Unassembled WGS sequence"/>
</dbReference>